<dbReference type="HOGENOM" id="CLU_284512_0_0_9"/>
<evidence type="ECO:0000313" key="2">
    <source>
        <dbReference type="EMBL" id="ADO36231.1"/>
    </source>
</evidence>
<proteinExistence type="predicted"/>
<dbReference type="GeneID" id="79382374"/>
<reference evidence="2 3" key="2">
    <citation type="journal article" date="2011" name="J. Bacteriol.">
        <title>Complete genome sequence of a carbon monoxide-utilizing acetogen, Eubacterium limosum KIST612.</title>
        <authorList>
            <person name="Roh H."/>
            <person name="Ko H.J."/>
            <person name="Kim D."/>
            <person name="Choi D.G."/>
            <person name="Park S."/>
            <person name="Kim S."/>
            <person name="Chang I.S."/>
            <person name="Choi I.G."/>
        </authorList>
    </citation>
    <scope>NUCLEOTIDE SEQUENCE [LARGE SCALE GENOMIC DNA]</scope>
    <source>
        <strain evidence="2 3">KIST612</strain>
    </source>
</reference>
<evidence type="ECO:0000256" key="1">
    <source>
        <dbReference type="SAM" id="SignalP"/>
    </source>
</evidence>
<feature type="signal peptide" evidence="1">
    <location>
        <begin position="1"/>
        <end position="32"/>
    </location>
</feature>
<organism evidence="2 3">
    <name type="scientific">Eubacterium callanderi</name>
    <dbReference type="NCBI Taxonomy" id="53442"/>
    <lineage>
        <taxon>Bacteria</taxon>
        <taxon>Bacillati</taxon>
        <taxon>Bacillota</taxon>
        <taxon>Clostridia</taxon>
        <taxon>Eubacteriales</taxon>
        <taxon>Eubacteriaceae</taxon>
        <taxon>Eubacterium</taxon>
    </lineage>
</organism>
<protein>
    <submittedName>
        <fullName evidence="2">Ig domain protein group 2 domain protein</fullName>
    </submittedName>
</protein>
<sequence length="1091" mass="107912">MKAKLKDKRLLLTAVFFCALAAMFLWSTEVKAAGETGDFTVTGGTLGTDYSYDSTSGVLTVNGGANLTIKNTNPGTATGNRIVVAGNASITLSGVNIEVSGGSSSCAFNIQTSASVNLTLSGENTLKNRYGGGLFVPEGAALTIGGTAGKDSLTATSGSVGAGIGFGNYDSCGKITITGGSVKATGVMGIGGWGDKGDQTVEIKGGEVEANSIGGGSTAVAISGGTVTTSENISSSGLMTISSGTVKVGKNINSGTGTVTITGGTVTTGENIGGTGSVTVSGGTVDTHNITANTLAVTNGKVTAETGIKGGTLNVSGGTLTASGENEKAAINSDVTISGGSVTANGGSTAAGIGGNNGEAGKNVTISGGMVIATGGTGNGLSGAGIGGGNKEAGGKVTISGGKVVAKGGDYAAGIGGGRDGKGADVIITGGSVKASSIGGGGAYGGAGGGSLTDGKGNSVTLKTFTLQDSSGSPVTDTAIDAFTIPTYGIKDVRTDTEGKLYFYLPNSITDGTPVTVTADSTGYEGSVSGSATLKPFAGDIDLSQGSGNLYIWGDGYMRGGSANESAKKTYTGDYTLTGGTAESATANTVTVMGDYNGNPVSALMVTAPPAPRYPPPMPAALLQPAAVTLPPLIVISPPAPLAPPPIPAPPPVPCLDTAMASITPPLMVTVPPALLLPPPIPAAASAPVAVSLPVSGTLSMVTDAPSGTPSPAANEPLFRVLPPESIRLTSAPVPAPVPAWILKAQAYDWLFTSILTPFRVMVFSVRGSVVAKGDGAGIGTGDQYTSSDFGTVTISGGTVTATGGDSAAGIGGGYQVSGEDVKITGGSIAAMGGSGAEAIGHGTNGSGSGTLTDGSGNDVYLNTLTVGEGGQSMEIAVENEVTIDGATNYGTTDVTTMDGGKLYFYLPNNTTNPEIAVTHDGTTYSRNYQRNSAARANTYTATLLPPPTYTITIPEKVDFDSPTYQPAGSGQYNDKTFEVIPTTLTNLTDGRGLSVMVKDGGTSPSTGTDYQLTGSDSSDTLNYQVYQGASATGSALDAAGATLVNKWEKAAGGSLPSAQSGTLRLDQTQIKYSVSYTGTLTFTVNVVDSK</sequence>
<keyword evidence="3" id="KW-1185">Reference proteome</keyword>
<dbReference type="Proteomes" id="UP000006873">
    <property type="component" value="Chromosome"/>
</dbReference>
<dbReference type="RefSeq" id="WP_013379552.1">
    <property type="nucleotide sequence ID" value="NC_014624.2"/>
</dbReference>
<gene>
    <name evidence="2" type="ordered locus">ELI_1245</name>
</gene>
<dbReference type="KEGG" id="elm:ELI_1245"/>
<reference key="1">
    <citation type="submission" date="2010-09" db="EMBL/GenBank/DDBJ databases">
        <authorList>
            <person name="Roh H."/>
            <person name="Ko H.-J."/>
            <person name="Kim D."/>
            <person name="Choi D.G."/>
            <person name="Park S."/>
            <person name="Kim S."/>
            <person name="Kim K.H."/>
            <person name="Chang I.S."/>
            <person name="Choi I.-G."/>
        </authorList>
    </citation>
    <scope>NUCLEOTIDE SEQUENCE</scope>
    <source>
        <strain>KIST612</strain>
    </source>
</reference>
<dbReference type="AlphaFoldDB" id="E3GKY9"/>
<feature type="chain" id="PRO_5003170605" evidence="1">
    <location>
        <begin position="33"/>
        <end position="1091"/>
    </location>
</feature>
<accession>E3GKY9</accession>
<name>E3GKY9_9FIRM</name>
<keyword evidence="1" id="KW-0732">Signal</keyword>
<evidence type="ECO:0000313" key="3">
    <source>
        <dbReference type="Proteomes" id="UP000006873"/>
    </source>
</evidence>
<dbReference type="Pfam" id="PF18889">
    <property type="entry name" value="Beta_helix_3"/>
    <property type="match status" value="5"/>
</dbReference>
<dbReference type="EMBL" id="CP002273">
    <property type="protein sequence ID" value="ADO36231.1"/>
    <property type="molecule type" value="Genomic_DNA"/>
</dbReference>